<sequence>MTMKVGVMCGAMVVMATIAQADVFEDLLEPEIPKELWIEEPLTEEFGSGWRGVNLYMDEMTANCVGCHENPDLAATGLSGDVGPKVRMLGSDFQRAELRAILVDAPKVFGEDTAMPAFYQGADPLLTAQQIEDLIAYLMELRRR</sequence>
<dbReference type="InterPro" id="IPR030999">
    <property type="entry name" value="Thiosulf_SoxX"/>
</dbReference>
<keyword evidence="3 4" id="KW-0408">Iron</keyword>
<evidence type="ECO:0000256" key="3">
    <source>
        <dbReference type="ARBA" id="ARBA00023004"/>
    </source>
</evidence>
<feature type="chain" id="PRO_5032934504" evidence="5">
    <location>
        <begin position="22"/>
        <end position="144"/>
    </location>
</feature>
<evidence type="ECO:0000259" key="6">
    <source>
        <dbReference type="PROSITE" id="PS51007"/>
    </source>
</evidence>
<dbReference type="InterPro" id="IPR009056">
    <property type="entry name" value="Cyt_c-like_dom"/>
</dbReference>
<evidence type="ECO:0000256" key="4">
    <source>
        <dbReference type="PROSITE-ProRule" id="PRU00433"/>
    </source>
</evidence>
<accession>A0A840WTW5</accession>
<dbReference type="PROSITE" id="PS51007">
    <property type="entry name" value="CYTC"/>
    <property type="match status" value="1"/>
</dbReference>
<dbReference type="NCBIfam" id="TIGR04485">
    <property type="entry name" value="thiosulf_SoxX"/>
    <property type="match status" value="1"/>
</dbReference>
<keyword evidence="2 4" id="KW-0479">Metal-binding</keyword>
<protein>
    <submittedName>
        <fullName evidence="7">Sulfur-oxidizing protein SoxX</fullName>
    </submittedName>
</protein>
<keyword evidence="8" id="KW-1185">Reference proteome</keyword>
<evidence type="ECO:0000256" key="5">
    <source>
        <dbReference type="SAM" id="SignalP"/>
    </source>
</evidence>
<reference evidence="7 8" key="1">
    <citation type="submission" date="2020-08" db="EMBL/GenBank/DDBJ databases">
        <title>Genomic Encyclopedia of Type Strains, Phase IV (KMG-IV): sequencing the most valuable type-strain genomes for metagenomic binning, comparative biology and taxonomic classification.</title>
        <authorList>
            <person name="Goeker M."/>
        </authorList>
    </citation>
    <scope>NUCLEOTIDE SEQUENCE [LARGE SCALE GENOMIC DNA]</scope>
    <source>
        <strain evidence="7 8">DSM 103377</strain>
    </source>
</reference>
<dbReference type="InterPro" id="IPR036909">
    <property type="entry name" value="Cyt_c-like_dom_sf"/>
</dbReference>
<dbReference type="EMBL" id="JACIJS010000013">
    <property type="protein sequence ID" value="MBB5517122.1"/>
    <property type="molecule type" value="Genomic_DNA"/>
</dbReference>
<feature type="signal peptide" evidence="5">
    <location>
        <begin position="1"/>
        <end position="21"/>
    </location>
</feature>
<feature type="domain" description="Cytochrome c" evidence="6">
    <location>
        <begin position="47"/>
        <end position="142"/>
    </location>
</feature>
<evidence type="ECO:0000313" key="7">
    <source>
        <dbReference type="EMBL" id="MBB5517122.1"/>
    </source>
</evidence>
<name>A0A840WTW5_9RHOB</name>
<comment type="caution">
    <text evidence="7">The sequence shown here is derived from an EMBL/GenBank/DDBJ whole genome shotgun (WGS) entry which is preliminary data.</text>
</comment>
<keyword evidence="1 4" id="KW-0349">Heme</keyword>
<evidence type="ECO:0000256" key="1">
    <source>
        <dbReference type="ARBA" id="ARBA00022617"/>
    </source>
</evidence>
<organism evidence="7 8">
    <name type="scientific">Rubricella aquisinus</name>
    <dbReference type="NCBI Taxonomy" id="2028108"/>
    <lineage>
        <taxon>Bacteria</taxon>
        <taxon>Pseudomonadati</taxon>
        <taxon>Pseudomonadota</taxon>
        <taxon>Alphaproteobacteria</taxon>
        <taxon>Rhodobacterales</taxon>
        <taxon>Paracoccaceae</taxon>
        <taxon>Rubricella</taxon>
    </lineage>
</organism>
<dbReference type="GO" id="GO:0009055">
    <property type="term" value="F:electron transfer activity"/>
    <property type="evidence" value="ECO:0007669"/>
    <property type="project" value="InterPro"/>
</dbReference>
<dbReference type="Gene3D" id="1.10.760.10">
    <property type="entry name" value="Cytochrome c-like domain"/>
    <property type="match status" value="1"/>
</dbReference>
<dbReference type="GO" id="GO:0020037">
    <property type="term" value="F:heme binding"/>
    <property type="evidence" value="ECO:0007669"/>
    <property type="project" value="InterPro"/>
</dbReference>
<dbReference type="Pfam" id="PF00034">
    <property type="entry name" value="Cytochrom_C"/>
    <property type="match status" value="1"/>
</dbReference>
<evidence type="ECO:0000256" key="2">
    <source>
        <dbReference type="ARBA" id="ARBA00022723"/>
    </source>
</evidence>
<keyword evidence="5" id="KW-0732">Signal</keyword>
<evidence type="ECO:0000313" key="8">
    <source>
        <dbReference type="Proteomes" id="UP000553766"/>
    </source>
</evidence>
<proteinExistence type="predicted"/>
<dbReference type="GO" id="GO:0046872">
    <property type="term" value="F:metal ion binding"/>
    <property type="evidence" value="ECO:0007669"/>
    <property type="project" value="UniProtKB-KW"/>
</dbReference>
<dbReference type="AlphaFoldDB" id="A0A840WTW5"/>
<dbReference type="SUPFAM" id="SSF46626">
    <property type="entry name" value="Cytochrome c"/>
    <property type="match status" value="1"/>
</dbReference>
<gene>
    <name evidence="7" type="ORF">FHS89_003168</name>
</gene>
<dbReference type="RefSeq" id="WP_184013080.1">
    <property type="nucleotide sequence ID" value="NZ_JACIJS010000013.1"/>
</dbReference>
<dbReference type="Proteomes" id="UP000553766">
    <property type="component" value="Unassembled WGS sequence"/>
</dbReference>